<dbReference type="Gene3D" id="3.10.260.10">
    <property type="entry name" value="Transcription regulator HTH, APSES-type DNA-binding domain"/>
    <property type="match status" value="1"/>
</dbReference>
<dbReference type="AlphaFoldDB" id="A0A427YGP7"/>
<dbReference type="OrthoDB" id="6718656at2759"/>
<dbReference type="SUPFAM" id="SSF54616">
    <property type="entry name" value="DNA-binding domain of Mlu1-box binding protein MBP1"/>
    <property type="match status" value="1"/>
</dbReference>
<evidence type="ECO:0000259" key="5">
    <source>
        <dbReference type="PROSITE" id="PS51299"/>
    </source>
</evidence>
<feature type="repeat" description="ANK" evidence="3">
    <location>
        <begin position="480"/>
        <end position="512"/>
    </location>
</feature>
<dbReference type="PROSITE" id="PS50088">
    <property type="entry name" value="ANK_REPEAT"/>
    <property type="match status" value="2"/>
</dbReference>
<keyword evidence="1" id="KW-0677">Repeat</keyword>
<feature type="repeat" description="ANK" evidence="3">
    <location>
        <begin position="360"/>
        <end position="392"/>
    </location>
</feature>
<dbReference type="PANTHER" id="PTHR43828:SF3">
    <property type="entry name" value="CHROMO DOMAIN-CONTAINING PROTEIN"/>
    <property type="match status" value="1"/>
</dbReference>
<evidence type="ECO:0000256" key="4">
    <source>
        <dbReference type="SAM" id="MobiDB-lite"/>
    </source>
</evidence>
<organism evidence="6 7">
    <name type="scientific">Saitozyma podzolica</name>
    <dbReference type="NCBI Taxonomy" id="1890683"/>
    <lineage>
        <taxon>Eukaryota</taxon>
        <taxon>Fungi</taxon>
        <taxon>Dikarya</taxon>
        <taxon>Basidiomycota</taxon>
        <taxon>Agaricomycotina</taxon>
        <taxon>Tremellomycetes</taxon>
        <taxon>Tremellales</taxon>
        <taxon>Trimorphomycetaceae</taxon>
        <taxon>Saitozyma</taxon>
    </lineage>
</organism>
<dbReference type="Gene3D" id="1.25.40.20">
    <property type="entry name" value="Ankyrin repeat-containing domain"/>
    <property type="match status" value="1"/>
</dbReference>
<dbReference type="EMBL" id="RSCD01000011">
    <property type="protein sequence ID" value="RSH90203.1"/>
    <property type="molecule type" value="Genomic_DNA"/>
</dbReference>
<evidence type="ECO:0000313" key="6">
    <source>
        <dbReference type="EMBL" id="RSH90203.1"/>
    </source>
</evidence>
<dbReference type="PANTHER" id="PTHR43828">
    <property type="entry name" value="ASPARAGINASE"/>
    <property type="match status" value="1"/>
</dbReference>
<dbReference type="GO" id="GO:0001228">
    <property type="term" value="F:DNA-binding transcription activator activity, RNA polymerase II-specific"/>
    <property type="evidence" value="ECO:0007669"/>
    <property type="project" value="UniProtKB-ARBA"/>
</dbReference>
<feature type="compositionally biased region" description="Acidic residues" evidence="4">
    <location>
        <begin position="284"/>
        <end position="305"/>
    </location>
</feature>
<dbReference type="InterPro" id="IPR036770">
    <property type="entry name" value="Ankyrin_rpt-contain_sf"/>
</dbReference>
<evidence type="ECO:0000256" key="3">
    <source>
        <dbReference type="PROSITE-ProRule" id="PRU00023"/>
    </source>
</evidence>
<dbReference type="SUPFAM" id="SSF48403">
    <property type="entry name" value="Ankyrin repeat"/>
    <property type="match status" value="1"/>
</dbReference>
<dbReference type="GO" id="GO:0033309">
    <property type="term" value="C:SBF transcription complex"/>
    <property type="evidence" value="ECO:0007669"/>
    <property type="project" value="TreeGrafter"/>
</dbReference>
<dbReference type="STRING" id="1890683.A0A427YGP7"/>
<keyword evidence="7" id="KW-1185">Reference proteome</keyword>
<dbReference type="InterPro" id="IPR051642">
    <property type="entry name" value="SWI6-like"/>
</dbReference>
<keyword evidence="2 3" id="KW-0040">ANK repeat</keyword>
<dbReference type="InterPro" id="IPR036887">
    <property type="entry name" value="HTH_APSES_sf"/>
</dbReference>
<feature type="domain" description="HTH APSES-type" evidence="5">
    <location>
        <begin position="103"/>
        <end position="228"/>
    </location>
</feature>
<feature type="region of interest" description="Disordered" evidence="4">
    <location>
        <begin position="1"/>
        <end position="74"/>
    </location>
</feature>
<dbReference type="PROSITE" id="PS51299">
    <property type="entry name" value="HTH_APSES"/>
    <property type="match status" value="1"/>
</dbReference>
<accession>A0A427YGP7</accession>
<dbReference type="GO" id="GO:0030907">
    <property type="term" value="C:MBF transcription complex"/>
    <property type="evidence" value="ECO:0007669"/>
    <property type="project" value="TreeGrafter"/>
</dbReference>
<dbReference type="SMART" id="SM00248">
    <property type="entry name" value="ANK"/>
    <property type="match status" value="2"/>
</dbReference>
<proteinExistence type="predicted"/>
<reference evidence="6 7" key="1">
    <citation type="submission" date="2018-11" db="EMBL/GenBank/DDBJ databases">
        <title>Genome sequence of Saitozyma podzolica DSM 27192.</title>
        <authorList>
            <person name="Aliyu H."/>
            <person name="Gorte O."/>
            <person name="Ochsenreither K."/>
        </authorList>
    </citation>
    <scope>NUCLEOTIDE SEQUENCE [LARGE SCALE GENOMIC DNA]</scope>
    <source>
        <strain evidence="6 7">DSM 27192</strain>
    </source>
</reference>
<protein>
    <submittedName>
        <fullName evidence="6">Transcriptional regulator swi6</fullName>
    </submittedName>
</protein>
<sequence length="749" mass="80291">MTPSHPSLLPAISPSALETTPAPLHTLPPQFHHPPPPQPRLGVPSQMPPPNGHNGHMHAPSPLGAPMDPMDRGMGMGRVMGRVTVMVMGTPGQVPQNSAPAKVYASVYSGIPVFEAMIRGISVMRRTSDSWVNATQILKVAGIPKSARTKILEKEILSGVHEKVQGGFTQFLAPIFDFVPSPTNVAALPIIRHGTPERKGALLNRTPAAGRIYSPLTTSALSQSTLPPPPQFEMPMYHPEPLAPPADINGYGLPPDMYIDQFGQPMYTEVEMEPPAKRIKVDEDAGAEPEPDADADADESDDDEPTTPLPASMRLATKPFRPKPDAKNRAKLLSLFHTEEDVRGVLGEAPEFIDMVIDNQGHTALHWACALAKVSVMTQLIELGADIHRGNYAGETPLIRSVLTTNHAEAGTFDQLLEQLAPSIRTLDQAYRSVLHHVSLIAGVKGRASSARQYMASLLEHVAKQGGATLKTLVDVSDVHGDTALNVAARVGNKGLITLLLDAGADKAKANKLGLRPVDFGVEQEALSVAPAENVVSGLKTEMRPERKSRDVQKNIASIFGTINDAFSTEMLAKQTKLNATEASVRHATRALADKRGQVQRAQAALSEMEHVDQRAENVRKAMGLDLDWAGGASASASTQVAVPVEDPPRGSEGALVKLRRVAMWEDRVSGLLEERIRSLQGESTDKAVKYRRLVSLCTKVPVDKVDGMLDGLVAAIESDGQSVDLSRISGFMSRMKATSASASASTGA</sequence>
<gene>
    <name evidence="6" type="primary">SWI6</name>
    <name evidence="6" type="ORF">EHS25_001537</name>
</gene>
<dbReference type="InterPro" id="IPR018004">
    <property type="entry name" value="KilA/APSES_HTH"/>
</dbReference>
<dbReference type="GO" id="GO:0003677">
    <property type="term" value="F:DNA binding"/>
    <property type="evidence" value="ECO:0007669"/>
    <property type="project" value="InterPro"/>
</dbReference>
<name>A0A427YGP7_9TREE</name>
<evidence type="ECO:0000256" key="1">
    <source>
        <dbReference type="ARBA" id="ARBA00022737"/>
    </source>
</evidence>
<dbReference type="InterPro" id="IPR003163">
    <property type="entry name" value="Tscrpt_reg_HTH_APSES-type"/>
</dbReference>
<evidence type="ECO:0000256" key="2">
    <source>
        <dbReference type="ARBA" id="ARBA00023043"/>
    </source>
</evidence>
<dbReference type="Pfam" id="PF00023">
    <property type="entry name" value="Ank"/>
    <property type="match status" value="2"/>
</dbReference>
<comment type="caution">
    <text evidence="6">The sequence shown here is derived from an EMBL/GenBank/DDBJ whole genome shotgun (WGS) entry which is preliminary data.</text>
</comment>
<dbReference type="Proteomes" id="UP000279259">
    <property type="component" value="Unassembled WGS sequence"/>
</dbReference>
<dbReference type="SMART" id="SM01252">
    <property type="entry name" value="KilA-N"/>
    <property type="match status" value="1"/>
</dbReference>
<dbReference type="InterPro" id="IPR002110">
    <property type="entry name" value="Ankyrin_rpt"/>
</dbReference>
<feature type="region of interest" description="Disordered" evidence="4">
    <location>
        <begin position="282"/>
        <end position="323"/>
    </location>
</feature>
<evidence type="ECO:0000313" key="7">
    <source>
        <dbReference type="Proteomes" id="UP000279259"/>
    </source>
</evidence>
<dbReference type="PROSITE" id="PS50297">
    <property type="entry name" value="ANK_REP_REGION"/>
    <property type="match status" value="2"/>
</dbReference>